<dbReference type="GO" id="GO:0006508">
    <property type="term" value="P:proteolysis"/>
    <property type="evidence" value="ECO:0007669"/>
    <property type="project" value="InterPro"/>
</dbReference>
<proteinExistence type="predicted"/>
<dbReference type="RefSeq" id="WP_277523508.1">
    <property type="nucleotide sequence ID" value="NZ_JAMQOT010000007.1"/>
</dbReference>
<sequence>MTSTKEYFEYDTYVDPTVAPNGTLAVLQHDRGSSQCIVVNLDYERTSEQIVSVEDRMRSYDWVNEDTIWYTVWGDPSIRYLDMVAVLDGESVGESIRERQIEDDHDVVFDILPGPEHDQFAVSVREGLTYSTRIYSAGDLTEPVEQFPMYNNHRLLTWRPDGECVLVKEINDSFSHRLVALDLANGKKQVVTDEIKDARYVTPGWDPEGRNLYLVTDYEADRLYAARLSPDDRTLTPVVERTDHTVESIGVHDSGRLMYSVNHDGISTVYVGELKGDKEVEAQPLTDLPSGVATHAAFGPEGNRLVLTVSTETVPSAVYVCDIDTRTVSRWLSSPSPSNTFMDTPDERLSRVIRYTSDDSREIPALFTRPPVGTDLRGAVVDVHGGPENQRRPRYRPHLHWFIERGYAVLEPNIRGSTGYGRQYANLDEGPRRIDAADDVATGGEWLRSQVETDHVVVSGTSHGGLLALVNAYRSPEVFDAAISTAGIYDLEKFVQSLEIENRELRVAKYGNPSKNQELFDTLSPLRHADEVDIPVLVVHGEDDRTVLADGARQFVESVAASGEHAEVLLFEDEGHSIESLESIRTKYERLASFLGTVL</sequence>
<name>A0A9Q4L0B5_9EURY</name>
<keyword evidence="1" id="KW-0378">Hydrolase</keyword>
<reference evidence="3" key="1">
    <citation type="submission" date="2022-06" db="EMBL/GenBank/DDBJ databases">
        <title>Natrinema sp. a new haloarchaeum isolate from saline soil.</title>
        <authorList>
            <person name="Strakova D."/>
            <person name="Galisteo C."/>
            <person name="Sanchez-Porro C."/>
            <person name="Ventosa A."/>
        </authorList>
    </citation>
    <scope>NUCLEOTIDE SEQUENCE</scope>
    <source>
        <strain evidence="3">S1CR25-10</strain>
    </source>
</reference>
<dbReference type="Gene3D" id="2.130.10.120">
    <property type="entry name" value="Prolyl oligopeptidase, N-terminal domain"/>
    <property type="match status" value="1"/>
</dbReference>
<organism evidence="3 4">
    <name type="scientific">Natrinema salsiterrestre</name>
    <dbReference type="NCBI Taxonomy" id="2950540"/>
    <lineage>
        <taxon>Archaea</taxon>
        <taxon>Methanobacteriati</taxon>
        <taxon>Methanobacteriota</taxon>
        <taxon>Stenosarchaea group</taxon>
        <taxon>Halobacteria</taxon>
        <taxon>Halobacteriales</taxon>
        <taxon>Natrialbaceae</taxon>
        <taxon>Natrinema</taxon>
    </lineage>
</organism>
<dbReference type="Proteomes" id="UP001154061">
    <property type="component" value="Unassembled WGS sequence"/>
</dbReference>
<keyword evidence="4" id="KW-1185">Reference proteome</keyword>
<dbReference type="AlphaFoldDB" id="A0A9Q4L0B5"/>
<dbReference type="PANTHER" id="PTHR42776">
    <property type="entry name" value="SERINE PEPTIDASE S9 FAMILY MEMBER"/>
    <property type="match status" value="1"/>
</dbReference>
<dbReference type="InterPro" id="IPR001375">
    <property type="entry name" value="Peptidase_S9_cat"/>
</dbReference>
<protein>
    <submittedName>
        <fullName evidence="3">Prolyl oligopeptidase family serine peptidase</fullName>
    </submittedName>
</protein>
<comment type="caution">
    <text evidence="3">The sequence shown here is derived from an EMBL/GenBank/DDBJ whole genome shotgun (WGS) entry which is preliminary data.</text>
</comment>
<evidence type="ECO:0000259" key="2">
    <source>
        <dbReference type="Pfam" id="PF00326"/>
    </source>
</evidence>
<accession>A0A9Q4L0B5</accession>
<gene>
    <name evidence="3" type="ORF">NDI89_17955</name>
</gene>
<dbReference type="PANTHER" id="PTHR42776:SF27">
    <property type="entry name" value="DIPEPTIDYL PEPTIDASE FAMILY MEMBER 6"/>
    <property type="match status" value="1"/>
</dbReference>
<dbReference type="GO" id="GO:0004252">
    <property type="term" value="F:serine-type endopeptidase activity"/>
    <property type="evidence" value="ECO:0007669"/>
    <property type="project" value="TreeGrafter"/>
</dbReference>
<dbReference type="SUPFAM" id="SSF53474">
    <property type="entry name" value="alpha/beta-Hydrolases"/>
    <property type="match status" value="1"/>
</dbReference>
<feature type="domain" description="Peptidase S9 prolyl oligopeptidase catalytic" evidence="2">
    <location>
        <begin position="395"/>
        <end position="598"/>
    </location>
</feature>
<dbReference type="Pfam" id="PF00326">
    <property type="entry name" value="Peptidase_S9"/>
    <property type="match status" value="1"/>
</dbReference>
<dbReference type="SUPFAM" id="SSF82171">
    <property type="entry name" value="DPP6 N-terminal domain-like"/>
    <property type="match status" value="1"/>
</dbReference>
<evidence type="ECO:0000313" key="4">
    <source>
        <dbReference type="Proteomes" id="UP001154061"/>
    </source>
</evidence>
<dbReference type="InterPro" id="IPR029058">
    <property type="entry name" value="AB_hydrolase_fold"/>
</dbReference>
<dbReference type="Gene3D" id="3.40.50.1820">
    <property type="entry name" value="alpha/beta hydrolase"/>
    <property type="match status" value="1"/>
</dbReference>
<dbReference type="EMBL" id="JAMQOT010000007">
    <property type="protein sequence ID" value="MDF9747473.1"/>
    <property type="molecule type" value="Genomic_DNA"/>
</dbReference>
<evidence type="ECO:0000313" key="3">
    <source>
        <dbReference type="EMBL" id="MDF9747473.1"/>
    </source>
</evidence>
<evidence type="ECO:0000256" key="1">
    <source>
        <dbReference type="ARBA" id="ARBA00022801"/>
    </source>
</evidence>